<keyword evidence="1" id="KW-1133">Transmembrane helix</keyword>
<dbReference type="PANTHER" id="PTHR30093">
    <property type="entry name" value="GENERAL SECRETION PATHWAY PROTEIN G"/>
    <property type="match status" value="1"/>
</dbReference>
<dbReference type="EMBL" id="SIHJ01000001">
    <property type="protein sequence ID" value="TWT37168.1"/>
    <property type="molecule type" value="Genomic_DNA"/>
</dbReference>
<comment type="caution">
    <text evidence="3">The sequence shown here is derived from an EMBL/GenBank/DDBJ whole genome shotgun (WGS) entry which is preliminary data.</text>
</comment>
<keyword evidence="1" id="KW-0472">Membrane</keyword>
<organism evidence="3 4">
    <name type="scientific">Posidoniimonas corsicana</name>
    <dbReference type="NCBI Taxonomy" id="1938618"/>
    <lineage>
        <taxon>Bacteria</taxon>
        <taxon>Pseudomonadati</taxon>
        <taxon>Planctomycetota</taxon>
        <taxon>Planctomycetia</taxon>
        <taxon>Pirellulales</taxon>
        <taxon>Lacipirellulaceae</taxon>
        <taxon>Posidoniimonas</taxon>
    </lineage>
</organism>
<evidence type="ECO:0000313" key="4">
    <source>
        <dbReference type="Proteomes" id="UP000316714"/>
    </source>
</evidence>
<gene>
    <name evidence="3" type="ORF">KOR34_21150</name>
</gene>
<proteinExistence type="predicted"/>
<dbReference type="InterPro" id="IPR027558">
    <property type="entry name" value="Pre_pil_HX9DG_C"/>
</dbReference>
<protein>
    <recommendedName>
        <fullName evidence="2">DUF1559 domain-containing protein</fullName>
    </recommendedName>
</protein>
<dbReference type="OrthoDB" id="255848at2"/>
<feature type="transmembrane region" description="Helical" evidence="1">
    <location>
        <begin position="12"/>
        <end position="32"/>
    </location>
</feature>
<dbReference type="AlphaFoldDB" id="A0A5C5VEV6"/>
<dbReference type="RefSeq" id="WP_146564521.1">
    <property type="nucleotide sequence ID" value="NZ_SIHJ01000001.1"/>
</dbReference>
<dbReference type="SUPFAM" id="SSF54523">
    <property type="entry name" value="Pili subunits"/>
    <property type="match status" value="1"/>
</dbReference>
<keyword evidence="1" id="KW-0812">Transmembrane</keyword>
<dbReference type="Gene3D" id="3.30.700.10">
    <property type="entry name" value="Glycoprotein, Type 4 Pilin"/>
    <property type="match status" value="1"/>
</dbReference>
<sequence>MGTKCRNAISLVEVLIVIAIIAVLVQLLLPAVESSREAARRAACKNNLRQLGLAVQMHHDTHSAMPTAGWGWAWIGDPDRGYGEKQPGSWAYQLLPYMENQTAHDISAGLRGEAKRDALAELAATPVKLLYCPSRRLPRATPNVGPPISDIDESAPDMHWYNATKSEKCARMDYAANVGDTFVYWSEGPNPESAEKGDGFFNFMTAGDRREVSVKDVTGVVIQRHPFSFAQVTDGLSKTIFAGEKPITIEAYKAGWNGNDDQPCWNGDDLDTTASTRYQPRRDTSVEETTAGGIPFGSAHPDSMHVLFCDGSVQAISYSVESEAFRAFGNRRDTLTVTSDNSP</sequence>
<evidence type="ECO:0000259" key="2">
    <source>
        <dbReference type="Pfam" id="PF07596"/>
    </source>
</evidence>
<name>A0A5C5VEV6_9BACT</name>
<dbReference type="InterPro" id="IPR011453">
    <property type="entry name" value="DUF1559"/>
</dbReference>
<reference evidence="3 4" key="1">
    <citation type="submission" date="2019-02" db="EMBL/GenBank/DDBJ databases">
        <title>Deep-cultivation of Planctomycetes and their phenomic and genomic characterization uncovers novel biology.</title>
        <authorList>
            <person name="Wiegand S."/>
            <person name="Jogler M."/>
            <person name="Boedeker C."/>
            <person name="Pinto D."/>
            <person name="Vollmers J."/>
            <person name="Rivas-Marin E."/>
            <person name="Kohn T."/>
            <person name="Peeters S.H."/>
            <person name="Heuer A."/>
            <person name="Rast P."/>
            <person name="Oberbeckmann S."/>
            <person name="Bunk B."/>
            <person name="Jeske O."/>
            <person name="Meyerdierks A."/>
            <person name="Storesund J.E."/>
            <person name="Kallscheuer N."/>
            <person name="Luecker S."/>
            <person name="Lage O.M."/>
            <person name="Pohl T."/>
            <person name="Merkel B.J."/>
            <person name="Hornburger P."/>
            <person name="Mueller R.-W."/>
            <person name="Bruemmer F."/>
            <person name="Labrenz M."/>
            <person name="Spormann A.M."/>
            <person name="Op Den Camp H."/>
            <person name="Overmann J."/>
            <person name="Amann R."/>
            <person name="Jetten M.S.M."/>
            <person name="Mascher T."/>
            <person name="Medema M.H."/>
            <person name="Devos D.P."/>
            <person name="Kaster A.-K."/>
            <person name="Ovreas L."/>
            <person name="Rohde M."/>
            <person name="Galperin M.Y."/>
            <person name="Jogler C."/>
        </authorList>
    </citation>
    <scope>NUCLEOTIDE SEQUENCE [LARGE SCALE GENOMIC DNA]</scope>
    <source>
        <strain evidence="3 4">KOR34</strain>
    </source>
</reference>
<dbReference type="NCBIfam" id="TIGR04294">
    <property type="entry name" value="pre_pil_HX9DG"/>
    <property type="match status" value="1"/>
</dbReference>
<dbReference type="InterPro" id="IPR045584">
    <property type="entry name" value="Pilin-like"/>
</dbReference>
<evidence type="ECO:0000256" key="1">
    <source>
        <dbReference type="SAM" id="Phobius"/>
    </source>
</evidence>
<dbReference type="Pfam" id="PF07596">
    <property type="entry name" value="SBP_bac_10"/>
    <property type="match status" value="1"/>
</dbReference>
<accession>A0A5C5VEV6</accession>
<keyword evidence="4" id="KW-1185">Reference proteome</keyword>
<dbReference type="Proteomes" id="UP000316714">
    <property type="component" value="Unassembled WGS sequence"/>
</dbReference>
<evidence type="ECO:0000313" key="3">
    <source>
        <dbReference type="EMBL" id="TWT37168.1"/>
    </source>
</evidence>
<feature type="domain" description="DUF1559" evidence="2">
    <location>
        <begin position="34"/>
        <end position="322"/>
    </location>
</feature>
<dbReference type="PANTHER" id="PTHR30093:SF2">
    <property type="entry name" value="TYPE II SECRETION SYSTEM PROTEIN H"/>
    <property type="match status" value="1"/>
</dbReference>